<dbReference type="InterPro" id="IPR038765">
    <property type="entry name" value="Papain-like_cys_pep_sf"/>
</dbReference>
<comment type="similarity">
    <text evidence="6">Belongs to the peptidase C19 family.</text>
</comment>
<feature type="domain" description="Ubiquitin-like" evidence="7">
    <location>
        <begin position="5"/>
        <end position="73"/>
    </location>
</feature>
<name>A0AAD9FUI0_PAPLA</name>
<keyword evidence="4 6" id="KW-0378">Hydrolase</keyword>
<dbReference type="PROSITE" id="PS00973">
    <property type="entry name" value="USP_2"/>
    <property type="match status" value="1"/>
</dbReference>
<reference evidence="9" key="1">
    <citation type="submission" date="2023-02" db="EMBL/GenBank/DDBJ databases">
        <title>Identification and recombinant expression of a fungal hydrolase from Papiliotrema laurentii that hydrolyzes apple cutin and clears colloidal polyester polyurethane.</title>
        <authorList>
            <consortium name="DOE Joint Genome Institute"/>
            <person name="Roman V.A."/>
            <person name="Bojanowski C."/>
            <person name="Crable B.R."/>
            <person name="Wagner D.N."/>
            <person name="Hung C.S."/>
            <person name="Nadeau L.J."/>
            <person name="Schratz L."/>
            <person name="Haridas S."/>
            <person name="Pangilinan J."/>
            <person name="Lipzen A."/>
            <person name="Na H."/>
            <person name="Yan M."/>
            <person name="Ng V."/>
            <person name="Grigoriev I.V."/>
            <person name="Spatafora J.W."/>
            <person name="Barlow D."/>
            <person name="Biffinger J."/>
            <person name="Kelley-Loughnane N."/>
            <person name="Varaljay V.A."/>
            <person name="Crookes-Goodson W.J."/>
        </authorList>
    </citation>
    <scope>NUCLEOTIDE SEQUENCE</scope>
    <source>
        <strain evidence="9">5307AH</strain>
    </source>
</reference>
<evidence type="ECO:0000256" key="1">
    <source>
        <dbReference type="ARBA" id="ARBA00000707"/>
    </source>
</evidence>
<dbReference type="InterPro" id="IPR028889">
    <property type="entry name" value="USP"/>
</dbReference>
<evidence type="ECO:0000256" key="6">
    <source>
        <dbReference type="RuleBase" id="RU366025"/>
    </source>
</evidence>
<dbReference type="SMART" id="SM00213">
    <property type="entry name" value="UBQ"/>
    <property type="match status" value="1"/>
</dbReference>
<dbReference type="InterPro" id="IPR018200">
    <property type="entry name" value="USP_CS"/>
</dbReference>
<dbReference type="CDD" id="cd16104">
    <property type="entry name" value="Ubl_USP14_like"/>
    <property type="match status" value="1"/>
</dbReference>
<keyword evidence="10" id="KW-1185">Reference proteome</keyword>
<feature type="domain" description="USP" evidence="8">
    <location>
        <begin position="106"/>
        <end position="481"/>
    </location>
</feature>
<dbReference type="SUPFAM" id="SSF54236">
    <property type="entry name" value="Ubiquitin-like"/>
    <property type="match status" value="1"/>
</dbReference>
<evidence type="ECO:0000256" key="2">
    <source>
        <dbReference type="ARBA" id="ARBA00022670"/>
    </source>
</evidence>
<dbReference type="CDD" id="cd02657">
    <property type="entry name" value="Peptidase_C19A"/>
    <property type="match status" value="1"/>
</dbReference>
<dbReference type="PROSITE" id="PS00972">
    <property type="entry name" value="USP_1"/>
    <property type="match status" value="1"/>
</dbReference>
<dbReference type="Proteomes" id="UP001182556">
    <property type="component" value="Unassembled WGS sequence"/>
</dbReference>
<dbReference type="InterPro" id="IPR029071">
    <property type="entry name" value="Ubiquitin-like_domsf"/>
</dbReference>
<comment type="catalytic activity">
    <reaction evidence="1 6">
        <text>Thiol-dependent hydrolysis of ester, thioester, amide, peptide and isopeptide bonds formed by the C-terminal Gly of ubiquitin (a 76-residue protein attached to proteins as an intracellular targeting signal).</text>
        <dbReference type="EC" id="3.4.19.12"/>
    </reaction>
</comment>
<sequence length="482" mass="52936">MSATIPVVIKHAGRSFPIDVNPSASPSVFKDSIYQVTGVPTDRMKVMTKGGLLKDTSDMSKIGFKEGQVITVIGTAGPLPTGPSAQPVFVEDLDANQAALVSGEPAGLVNLGQTCYLNSSLQVLRNMPQLRTALTAYQGSGSSLEGGLTTSLKNLFVGMSQTTEPVAPFFLLNSLRTLAPQFSEQDRSGGFAQQDADEAWTALLSALRASLPASDGGSFVDRQLSVRLQKTLRCAENEEEPPSTTVEQVLKLECNISISTNFLISGILDNLDQQIEKNSPSLGRSATYTQKTRISRLPQYLVVHMVRFYWRRDIQKKAKIMRKVKFPLQLDLLDLLTDDLRQKVQPINTAARQILKDRDDRAKIAKRDRKVGDFQAEEIKLRNEEATALRQLSVKDESLEADSNASGIYELCGMITHKGASADSGHYIGWTRKEDSFAPSGEEEWYKFDDDKVSTITAEKILSMDGGGEDSVAYILLYRSAI</sequence>
<dbReference type="GO" id="GO:0043161">
    <property type="term" value="P:proteasome-mediated ubiquitin-dependent protein catabolic process"/>
    <property type="evidence" value="ECO:0007669"/>
    <property type="project" value="InterPro"/>
</dbReference>
<dbReference type="InterPro" id="IPR044635">
    <property type="entry name" value="UBP14-like"/>
</dbReference>
<dbReference type="Pfam" id="PF00443">
    <property type="entry name" value="UCH"/>
    <property type="match status" value="1"/>
</dbReference>
<keyword evidence="3 6" id="KW-0833">Ubl conjugation pathway</keyword>
<evidence type="ECO:0000259" key="8">
    <source>
        <dbReference type="PROSITE" id="PS50235"/>
    </source>
</evidence>
<evidence type="ECO:0000256" key="3">
    <source>
        <dbReference type="ARBA" id="ARBA00022786"/>
    </source>
</evidence>
<accession>A0AAD9FUI0</accession>
<dbReference type="PANTHER" id="PTHR43982">
    <property type="entry name" value="UBIQUITIN CARBOXYL-TERMINAL HYDROLASE"/>
    <property type="match status" value="1"/>
</dbReference>
<dbReference type="InterPro" id="IPR001394">
    <property type="entry name" value="Peptidase_C19_UCH"/>
</dbReference>
<gene>
    <name evidence="9" type="ORF">DB88DRAFT_481577</name>
</gene>
<organism evidence="9 10">
    <name type="scientific">Papiliotrema laurentii</name>
    <name type="common">Cryptococcus laurentii</name>
    <dbReference type="NCBI Taxonomy" id="5418"/>
    <lineage>
        <taxon>Eukaryota</taxon>
        <taxon>Fungi</taxon>
        <taxon>Dikarya</taxon>
        <taxon>Basidiomycota</taxon>
        <taxon>Agaricomycotina</taxon>
        <taxon>Tremellomycetes</taxon>
        <taxon>Tremellales</taxon>
        <taxon>Rhynchogastremaceae</taxon>
        <taxon>Papiliotrema</taxon>
    </lineage>
</organism>
<keyword evidence="5 6" id="KW-0788">Thiol protease</keyword>
<dbReference type="EMBL" id="JAODAN010000002">
    <property type="protein sequence ID" value="KAK1926366.1"/>
    <property type="molecule type" value="Genomic_DNA"/>
</dbReference>
<dbReference type="SUPFAM" id="SSF54001">
    <property type="entry name" value="Cysteine proteinases"/>
    <property type="match status" value="1"/>
</dbReference>
<proteinExistence type="inferred from homology"/>
<dbReference type="EC" id="3.4.19.12" evidence="6"/>
<dbReference type="PROSITE" id="PS50053">
    <property type="entry name" value="UBIQUITIN_2"/>
    <property type="match status" value="1"/>
</dbReference>
<evidence type="ECO:0000313" key="10">
    <source>
        <dbReference type="Proteomes" id="UP001182556"/>
    </source>
</evidence>
<dbReference type="PROSITE" id="PS50235">
    <property type="entry name" value="USP_3"/>
    <property type="match status" value="1"/>
</dbReference>
<dbReference type="Gene3D" id="3.90.70.10">
    <property type="entry name" value="Cysteine proteinases"/>
    <property type="match status" value="1"/>
</dbReference>
<comment type="caution">
    <text evidence="9">The sequence shown here is derived from an EMBL/GenBank/DDBJ whole genome shotgun (WGS) entry which is preliminary data.</text>
</comment>
<dbReference type="Gene3D" id="3.10.20.90">
    <property type="entry name" value="Phosphatidylinositol 3-kinase Catalytic Subunit, Chain A, domain 1"/>
    <property type="match status" value="1"/>
</dbReference>
<dbReference type="InterPro" id="IPR000626">
    <property type="entry name" value="Ubiquitin-like_dom"/>
</dbReference>
<dbReference type="Pfam" id="PF00240">
    <property type="entry name" value="ubiquitin"/>
    <property type="match status" value="1"/>
</dbReference>
<dbReference type="AlphaFoldDB" id="A0AAD9FUI0"/>
<evidence type="ECO:0000256" key="5">
    <source>
        <dbReference type="ARBA" id="ARBA00022807"/>
    </source>
</evidence>
<evidence type="ECO:0000313" key="9">
    <source>
        <dbReference type="EMBL" id="KAK1926366.1"/>
    </source>
</evidence>
<evidence type="ECO:0000256" key="4">
    <source>
        <dbReference type="ARBA" id="ARBA00022801"/>
    </source>
</evidence>
<dbReference type="GO" id="GO:0016579">
    <property type="term" value="P:protein deubiquitination"/>
    <property type="evidence" value="ECO:0007669"/>
    <property type="project" value="InterPro"/>
</dbReference>
<evidence type="ECO:0000259" key="7">
    <source>
        <dbReference type="PROSITE" id="PS50053"/>
    </source>
</evidence>
<protein>
    <recommendedName>
        <fullName evidence="6">Ubiquitin carboxyl-terminal hydrolase</fullName>
        <ecNumber evidence="6">3.4.19.12</ecNumber>
    </recommendedName>
</protein>
<keyword evidence="2 6" id="KW-0645">Protease</keyword>
<dbReference type="PANTHER" id="PTHR43982:SF1">
    <property type="entry name" value="UBIQUITIN CARBOXYL-TERMINAL HYDROLASE 14"/>
    <property type="match status" value="1"/>
</dbReference>
<dbReference type="GO" id="GO:0004843">
    <property type="term" value="F:cysteine-type deubiquitinase activity"/>
    <property type="evidence" value="ECO:0007669"/>
    <property type="project" value="UniProtKB-UniRule"/>
</dbReference>
<dbReference type="GO" id="GO:0070628">
    <property type="term" value="F:proteasome binding"/>
    <property type="evidence" value="ECO:0007669"/>
    <property type="project" value="TreeGrafter"/>
</dbReference>
<dbReference type="GO" id="GO:0061136">
    <property type="term" value="P:regulation of proteasomal protein catabolic process"/>
    <property type="evidence" value="ECO:0007669"/>
    <property type="project" value="TreeGrafter"/>
</dbReference>